<feature type="compositionally biased region" description="Pro residues" evidence="7">
    <location>
        <begin position="322"/>
        <end position="331"/>
    </location>
</feature>
<dbReference type="Proteomes" id="UP000033423">
    <property type="component" value="Unassembled WGS sequence"/>
</dbReference>
<evidence type="ECO:0000256" key="2">
    <source>
        <dbReference type="ARBA" id="ARBA00013194"/>
    </source>
</evidence>
<dbReference type="PATRIC" id="fig|29290.4.peg.4685"/>
<proteinExistence type="predicted"/>
<feature type="compositionally biased region" description="Pro residues" evidence="7">
    <location>
        <begin position="304"/>
        <end position="313"/>
    </location>
</feature>
<feature type="region of interest" description="Disordered" evidence="7">
    <location>
        <begin position="301"/>
        <end position="331"/>
    </location>
</feature>
<dbReference type="PANTHER" id="PTHR47245:SF1">
    <property type="entry name" value="FOLDASE PROTEIN PRSA"/>
    <property type="match status" value="1"/>
</dbReference>
<gene>
    <name evidence="9" type="ORF">MBAV_003523</name>
</gene>
<dbReference type="Pfam" id="PF00639">
    <property type="entry name" value="Rotamase"/>
    <property type="match status" value="1"/>
</dbReference>
<dbReference type="AlphaFoldDB" id="A0A0F3GQP9"/>
<evidence type="ECO:0000256" key="4">
    <source>
        <dbReference type="ARBA" id="ARBA00023110"/>
    </source>
</evidence>
<keyword evidence="10" id="KW-1185">Reference proteome</keyword>
<keyword evidence="5 6" id="KW-0413">Isomerase</keyword>
<evidence type="ECO:0000256" key="1">
    <source>
        <dbReference type="ARBA" id="ARBA00000971"/>
    </source>
</evidence>
<dbReference type="InterPro" id="IPR046357">
    <property type="entry name" value="PPIase_dom_sf"/>
</dbReference>
<dbReference type="InterPro" id="IPR000297">
    <property type="entry name" value="PPIase_PpiC"/>
</dbReference>
<feature type="domain" description="PpiC" evidence="8">
    <location>
        <begin position="153"/>
        <end position="243"/>
    </location>
</feature>
<evidence type="ECO:0000313" key="9">
    <source>
        <dbReference type="EMBL" id="KJU84284.1"/>
    </source>
</evidence>
<evidence type="ECO:0000256" key="6">
    <source>
        <dbReference type="PROSITE-ProRule" id="PRU00278"/>
    </source>
</evidence>
<dbReference type="SUPFAM" id="SSF109998">
    <property type="entry name" value="Triger factor/SurA peptide-binding domain-like"/>
    <property type="match status" value="1"/>
</dbReference>
<dbReference type="EMBL" id="LACI01001544">
    <property type="protein sequence ID" value="KJU84284.1"/>
    <property type="molecule type" value="Genomic_DNA"/>
</dbReference>
<comment type="caution">
    <text evidence="9">The sequence shown here is derived from an EMBL/GenBank/DDBJ whole genome shotgun (WGS) entry which is preliminary data.</text>
</comment>
<accession>A0A0F3GQP9</accession>
<reference evidence="9 10" key="1">
    <citation type="submission" date="2015-02" db="EMBL/GenBank/DDBJ databases">
        <title>Single-cell genomics of uncultivated deep-branching MTB reveals a conserved set of magnetosome genes.</title>
        <authorList>
            <person name="Kolinko S."/>
            <person name="Richter M."/>
            <person name="Glockner F.O."/>
            <person name="Brachmann A."/>
            <person name="Schuler D."/>
        </authorList>
    </citation>
    <scope>NUCLEOTIDE SEQUENCE [LARGE SCALE GENOMIC DNA]</scope>
    <source>
        <strain evidence="9">TM-1</strain>
    </source>
</reference>
<evidence type="ECO:0000256" key="7">
    <source>
        <dbReference type="SAM" id="MobiDB-lite"/>
    </source>
</evidence>
<name>A0A0F3GQP9_9BACT</name>
<organism evidence="9 10">
    <name type="scientific">Candidatus Magnetobacterium bavaricum</name>
    <dbReference type="NCBI Taxonomy" id="29290"/>
    <lineage>
        <taxon>Bacteria</taxon>
        <taxon>Pseudomonadati</taxon>
        <taxon>Nitrospirota</taxon>
        <taxon>Thermodesulfovibrionia</taxon>
        <taxon>Thermodesulfovibrionales</taxon>
        <taxon>Candidatus Magnetobacteriaceae</taxon>
        <taxon>Candidatus Magnetobacterium</taxon>
    </lineage>
</organism>
<dbReference type="SUPFAM" id="SSF54534">
    <property type="entry name" value="FKBP-like"/>
    <property type="match status" value="1"/>
</dbReference>
<dbReference type="PROSITE" id="PS50198">
    <property type="entry name" value="PPIC_PPIASE_2"/>
    <property type="match status" value="1"/>
</dbReference>
<protein>
    <recommendedName>
        <fullName evidence="2">peptidylprolyl isomerase</fullName>
        <ecNumber evidence="2">5.2.1.8</ecNumber>
    </recommendedName>
</protein>
<evidence type="ECO:0000259" key="8">
    <source>
        <dbReference type="PROSITE" id="PS50198"/>
    </source>
</evidence>
<evidence type="ECO:0000313" key="10">
    <source>
        <dbReference type="Proteomes" id="UP000033423"/>
    </source>
</evidence>
<evidence type="ECO:0000256" key="5">
    <source>
        <dbReference type="ARBA" id="ARBA00023235"/>
    </source>
</evidence>
<dbReference type="InterPro" id="IPR027304">
    <property type="entry name" value="Trigger_fact/SurA_dom_sf"/>
</dbReference>
<keyword evidence="4 6" id="KW-0697">Rotamase</keyword>
<comment type="catalytic activity">
    <reaction evidence="1">
        <text>[protein]-peptidylproline (omega=180) = [protein]-peptidylproline (omega=0)</text>
        <dbReference type="Rhea" id="RHEA:16237"/>
        <dbReference type="Rhea" id="RHEA-COMP:10747"/>
        <dbReference type="Rhea" id="RHEA-COMP:10748"/>
        <dbReference type="ChEBI" id="CHEBI:83833"/>
        <dbReference type="ChEBI" id="CHEBI:83834"/>
        <dbReference type="EC" id="5.2.1.8"/>
    </reaction>
</comment>
<evidence type="ECO:0000256" key="3">
    <source>
        <dbReference type="ARBA" id="ARBA00022729"/>
    </source>
</evidence>
<dbReference type="InterPro" id="IPR050245">
    <property type="entry name" value="PrsA_foldase"/>
</dbReference>
<dbReference type="Gene3D" id="3.10.50.40">
    <property type="match status" value="1"/>
</dbReference>
<sequence length="331" mass="36740">MYGERTKRMKKQLLLVFVVGVLLTTLACLKTPQDNTLKKGGTPIVKLGQETITSEQLQEELAKLPPNIKAMFTGKDGLKRLVDEVKKREVLYLEAKKVGLDKDPEFTKKITEFKKINLINTLIQKNVQAKNVTVTPEEAKKYYDENQKEFVMPEQVRAVHILVKTEQEAKDLYDKLKKGGDFAATAKSVSMDTATAEKGGDLGFFSRGQMEPSFDEAVFKLKKGELSTPVKTSFGYHIIKVVDNKESKTTDFEAVKPMIIQYLTGEKQKKTFDTYYSSVEKNYNVNIDTKALDEFVNKQMAPAPAAPPAPGGLPPGHGANAPVPPVGAPPK</sequence>
<keyword evidence="3" id="KW-0732">Signal</keyword>
<dbReference type="GO" id="GO:0003755">
    <property type="term" value="F:peptidyl-prolyl cis-trans isomerase activity"/>
    <property type="evidence" value="ECO:0007669"/>
    <property type="project" value="UniProtKB-KW"/>
</dbReference>
<dbReference type="PROSITE" id="PS51257">
    <property type="entry name" value="PROKAR_LIPOPROTEIN"/>
    <property type="match status" value="1"/>
</dbReference>
<dbReference type="EC" id="5.2.1.8" evidence="2"/>
<dbReference type="PANTHER" id="PTHR47245">
    <property type="entry name" value="PEPTIDYLPROLYL ISOMERASE"/>
    <property type="match status" value="1"/>
</dbReference>